<feature type="region of interest" description="Disordered" evidence="1">
    <location>
        <begin position="68"/>
        <end position="99"/>
    </location>
</feature>
<organism evidence="2 3">
    <name type="scientific">Mycena venus</name>
    <dbReference type="NCBI Taxonomy" id="2733690"/>
    <lineage>
        <taxon>Eukaryota</taxon>
        <taxon>Fungi</taxon>
        <taxon>Dikarya</taxon>
        <taxon>Basidiomycota</taxon>
        <taxon>Agaricomycotina</taxon>
        <taxon>Agaricomycetes</taxon>
        <taxon>Agaricomycetidae</taxon>
        <taxon>Agaricales</taxon>
        <taxon>Marasmiineae</taxon>
        <taxon>Mycenaceae</taxon>
        <taxon>Mycena</taxon>
    </lineage>
</organism>
<dbReference type="OrthoDB" id="3025610at2759"/>
<proteinExistence type="predicted"/>
<comment type="caution">
    <text evidence="2">The sequence shown here is derived from an EMBL/GenBank/DDBJ whole genome shotgun (WGS) entry which is preliminary data.</text>
</comment>
<dbReference type="AlphaFoldDB" id="A0A8H7D628"/>
<keyword evidence="3" id="KW-1185">Reference proteome</keyword>
<evidence type="ECO:0000256" key="1">
    <source>
        <dbReference type="SAM" id="MobiDB-lite"/>
    </source>
</evidence>
<reference evidence="2" key="1">
    <citation type="submission" date="2020-05" db="EMBL/GenBank/DDBJ databases">
        <title>Mycena genomes resolve the evolution of fungal bioluminescence.</title>
        <authorList>
            <person name="Tsai I.J."/>
        </authorList>
    </citation>
    <scope>NUCLEOTIDE SEQUENCE</scope>
    <source>
        <strain evidence="2">CCC161011</strain>
    </source>
</reference>
<accession>A0A8H7D628</accession>
<gene>
    <name evidence="2" type="ORF">MVEN_00746400</name>
</gene>
<protein>
    <submittedName>
        <fullName evidence="2">Uncharacterized protein</fullName>
    </submittedName>
</protein>
<evidence type="ECO:0000313" key="3">
    <source>
        <dbReference type="Proteomes" id="UP000620124"/>
    </source>
</evidence>
<evidence type="ECO:0000313" key="2">
    <source>
        <dbReference type="EMBL" id="KAF7360178.1"/>
    </source>
</evidence>
<dbReference type="Proteomes" id="UP000620124">
    <property type="component" value="Unassembled WGS sequence"/>
</dbReference>
<dbReference type="EMBL" id="JACAZI010000005">
    <property type="protein sequence ID" value="KAF7360178.1"/>
    <property type="molecule type" value="Genomic_DNA"/>
</dbReference>
<name>A0A8H7D628_9AGAR</name>
<sequence length="281" mass="31677">MDFAPTASITGLASAAELPKCNACHKAPVTNAGYSTCRPCRDKRNEMKKRSQQKKREQKFRLLQAIAGSDNIPFPAPRPTEKSASAGKKRKAPEDEESLADALERMRKRFKKMEAFTKVDVASKSPPVATPEPVFKKFVSAGDLHKTIKRRYPDNSNSLRFYGTYAIIALPDVDNKHRARQVARDLRDNTTLHFNLENKESYRNGTAYTIHYKCTCRASSIKRTASDLSLYFGSKNKTASEETPKSECRGRIEICAEDDRSHPQGWLGQRVKVTITHPKKI</sequence>